<evidence type="ECO:0000313" key="3">
    <source>
        <dbReference type="Proteomes" id="UP001283361"/>
    </source>
</evidence>
<evidence type="ECO:0000256" key="1">
    <source>
        <dbReference type="SAM" id="MobiDB-lite"/>
    </source>
</evidence>
<feature type="region of interest" description="Disordered" evidence="1">
    <location>
        <begin position="257"/>
        <end position="278"/>
    </location>
</feature>
<organism evidence="2 3">
    <name type="scientific">Elysia crispata</name>
    <name type="common">lettuce slug</name>
    <dbReference type="NCBI Taxonomy" id="231223"/>
    <lineage>
        <taxon>Eukaryota</taxon>
        <taxon>Metazoa</taxon>
        <taxon>Spiralia</taxon>
        <taxon>Lophotrochozoa</taxon>
        <taxon>Mollusca</taxon>
        <taxon>Gastropoda</taxon>
        <taxon>Heterobranchia</taxon>
        <taxon>Euthyneura</taxon>
        <taxon>Panpulmonata</taxon>
        <taxon>Sacoglossa</taxon>
        <taxon>Placobranchoidea</taxon>
        <taxon>Plakobranchidae</taxon>
        <taxon>Elysia</taxon>
    </lineage>
</organism>
<proteinExistence type="predicted"/>
<dbReference type="AlphaFoldDB" id="A0AAE0XEN0"/>
<dbReference type="Proteomes" id="UP001283361">
    <property type="component" value="Unassembled WGS sequence"/>
</dbReference>
<evidence type="ECO:0000313" key="2">
    <source>
        <dbReference type="EMBL" id="KAK3691096.1"/>
    </source>
</evidence>
<reference evidence="2" key="1">
    <citation type="journal article" date="2023" name="G3 (Bethesda)">
        <title>A reference genome for the long-term kleptoplast-retaining sea slug Elysia crispata morphotype clarki.</title>
        <authorList>
            <person name="Eastman K.E."/>
            <person name="Pendleton A.L."/>
            <person name="Shaikh M.A."/>
            <person name="Suttiyut T."/>
            <person name="Ogas R."/>
            <person name="Tomko P."/>
            <person name="Gavelis G."/>
            <person name="Widhalm J.R."/>
            <person name="Wisecaver J.H."/>
        </authorList>
    </citation>
    <scope>NUCLEOTIDE SEQUENCE</scope>
    <source>
        <strain evidence="2">ECLA1</strain>
    </source>
</reference>
<name>A0AAE0XEN0_9GAST</name>
<protein>
    <submittedName>
        <fullName evidence="2">Uncharacterized protein</fullName>
    </submittedName>
</protein>
<sequence>MLWLKQFLNPNISRKDYLKIGEKFVGGSRRPVGVRDLLRHEFEALGPQWEGDLFTILARITELASKQTIILETGCWRTALAKTNHHTGDGLLENGLGQNKPSYWRRAAGERPWPKQTIILETGCWRTALAKTNHHTGDGLLENGLGQNKPSYWRRAAGERPWPKQTIILETGCWRTALAKTNHHTGDGLLENGLGQNKPSYWRWAAGERPWPKQTIILETGCWRTALAKTNHHTGDGLLENGLGQNKPSYWRRAAGERPWPKQISQNEARRAESTPSTLTDDTLITNLNGWLWRNCGGNVKTTLLSTQLIPALSSASVDEFQITRRPPQAPQRPAHL</sequence>
<dbReference type="EMBL" id="JAWDGP010008105">
    <property type="protein sequence ID" value="KAK3691096.1"/>
    <property type="molecule type" value="Genomic_DNA"/>
</dbReference>
<accession>A0AAE0XEN0</accession>
<keyword evidence="3" id="KW-1185">Reference proteome</keyword>
<comment type="caution">
    <text evidence="2">The sequence shown here is derived from an EMBL/GenBank/DDBJ whole genome shotgun (WGS) entry which is preliminary data.</text>
</comment>
<gene>
    <name evidence="2" type="ORF">RRG08_049400</name>
</gene>